<proteinExistence type="predicted"/>
<evidence type="ECO:0000313" key="2">
    <source>
        <dbReference type="Proteomes" id="UP000198981"/>
    </source>
</evidence>
<evidence type="ECO:0000313" key="1">
    <source>
        <dbReference type="EMBL" id="SCX48647.1"/>
    </source>
</evidence>
<gene>
    <name evidence="1" type="ORF">SAMN03159343_2014</name>
</gene>
<protein>
    <submittedName>
        <fullName evidence="1">Uncharacterized protein</fullName>
    </submittedName>
</protein>
<dbReference type="EMBL" id="FMUH01000003">
    <property type="protein sequence ID" value="SCX48647.1"/>
    <property type="molecule type" value="Genomic_DNA"/>
</dbReference>
<accession>A0A1G4Y592</accession>
<dbReference type="AlphaFoldDB" id="A0A1G4Y592"/>
<reference evidence="2" key="1">
    <citation type="submission" date="2016-10" db="EMBL/GenBank/DDBJ databases">
        <authorList>
            <person name="Varghese N."/>
            <person name="Submissions S."/>
        </authorList>
    </citation>
    <scope>NUCLEOTIDE SEQUENCE [LARGE SCALE GENOMIC DNA]</scope>
    <source>
        <strain evidence="2">DSM 45722</strain>
    </source>
</reference>
<name>A0A1G4Y592_9ACTN</name>
<dbReference type="Proteomes" id="UP000198981">
    <property type="component" value="Unassembled WGS sequence"/>
</dbReference>
<feature type="non-terminal residue" evidence="1">
    <location>
        <position position="58"/>
    </location>
</feature>
<organism evidence="1 2">
    <name type="scientific">Klenkia marina</name>
    <dbReference type="NCBI Taxonomy" id="1960309"/>
    <lineage>
        <taxon>Bacteria</taxon>
        <taxon>Bacillati</taxon>
        <taxon>Actinomycetota</taxon>
        <taxon>Actinomycetes</taxon>
        <taxon>Geodermatophilales</taxon>
        <taxon>Geodermatophilaceae</taxon>
        <taxon>Klenkia</taxon>
    </lineage>
</organism>
<sequence length="58" mass="6553">MQRRKYADGRTVHRVLFRQGGRQSSLTYVDAKSAEKARKLIEALGPDEAVPRLEGRSP</sequence>
<keyword evidence="2" id="KW-1185">Reference proteome</keyword>